<dbReference type="EMBL" id="JAWDIP010000003">
    <property type="protein sequence ID" value="MDY0394027.1"/>
    <property type="molecule type" value="Genomic_DNA"/>
</dbReference>
<accession>A0ABU5C5Q4</accession>
<dbReference type="GO" id="GO:0016853">
    <property type="term" value="F:isomerase activity"/>
    <property type="evidence" value="ECO:0007669"/>
    <property type="project" value="UniProtKB-KW"/>
</dbReference>
<proteinExistence type="predicted"/>
<dbReference type="PANTHER" id="PTHR12110:SF21">
    <property type="entry name" value="XYLOSE ISOMERASE-LIKE TIM BARREL DOMAIN-CONTAINING PROTEIN"/>
    <property type="match status" value="1"/>
</dbReference>
<dbReference type="PANTHER" id="PTHR12110">
    <property type="entry name" value="HYDROXYPYRUVATE ISOMERASE"/>
    <property type="match status" value="1"/>
</dbReference>
<evidence type="ECO:0000259" key="1">
    <source>
        <dbReference type="Pfam" id="PF01261"/>
    </source>
</evidence>
<reference evidence="2 3" key="1">
    <citation type="submission" date="2023-10" db="EMBL/GenBank/DDBJ databases">
        <title>Virgibacillus halophilus 5B73C genome.</title>
        <authorList>
            <person name="Miliotis G."/>
            <person name="Sengupta P."/>
            <person name="Hameed A."/>
            <person name="Chuvochina M."/>
            <person name="Mcdonagh F."/>
            <person name="Simpson A.C."/>
            <person name="Singh N.K."/>
            <person name="Rekha P.D."/>
            <person name="Raman K."/>
            <person name="Hugenholtz P."/>
            <person name="Venkateswaran K."/>
        </authorList>
    </citation>
    <scope>NUCLEOTIDE SEQUENCE [LARGE SCALE GENOMIC DNA]</scope>
    <source>
        <strain evidence="2 3">5B73C</strain>
    </source>
</reference>
<sequence>MEKWLSMWSIGPDVNEETWKRIKAAGFVGIEVWGEHDNIFETVSKANTIGLKTGCHLPFSDLNLADDNDEKADKAVGMLTQLLEKLGTFGCEHAVLHGGKDSGKRDWNVVLDKMAARLSKLQKTAAAAQVTLLLENLIPEADQRVVASNFADWQYLLGKTGLHACLDVGHLRIAGGNLKSALAQLGERLYAVHYSENDGVSDLHLMAEKDTSYLRELLAMLRKIQYSGTFTFEVHPSHYTWKDILNVASEVQQHEEED</sequence>
<feature type="domain" description="Xylose isomerase-like TIM barrel" evidence="1">
    <location>
        <begin position="20"/>
        <end position="245"/>
    </location>
</feature>
<evidence type="ECO:0000313" key="3">
    <source>
        <dbReference type="Proteomes" id="UP001281447"/>
    </source>
</evidence>
<dbReference type="SUPFAM" id="SSF51658">
    <property type="entry name" value="Xylose isomerase-like"/>
    <property type="match status" value="1"/>
</dbReference>
<protein>
    <submittedName>
        <fullName evidence="2">Sugar phosphate isomerase/epimerase family protein</fullName>
    </submittedName>
</protein>
<dbReference type="RefSeq" id="WP_390355389.1">
    <property type="nucleotide sequence ID" value="NZ_JBHUIZ010000006.1"/>
</dbReference>
<gene>
    <name evidence="2" type="ORF">RWE15_05490</name>
</gene>
<comment type="caution">
    <text evidence="2">The sequence shown here is derived from an EMBL/GenBank/DDBJ whole genome shotgun (WGS) entry which is preliminary data.</text>
</comment>
<keyword evidence="2" id="KW-0413">Isomerase</keyword>
<dbReference type="Proteomes" id="UP001281447">
    <property type="component" value="Unassembled WGS sequence"/>
</dbReference>
<name>A0ABU5C5Q4_9BACI</name>
<keyword evidence="3" id="KW-1185">Reference proteome</keyword>
<dbReference type="Pfam" id="PF01261">
    <property type="entry name" value="AP_endonuc_2"/>
    <property type="match status" value="1"/>
</dbReference>
<organism evidence="2 3">
    <name type="scientific">Tigheibacillus halophilus</name>
    <dbReference type="NCBI Taxonomy" id="361280"/>
    <lineage>
        <taxon>Bacteria</taxon>
        <taxon>Bacillati</taxon>
        <taxon>Bacillota</taxon>
        <taxon>Bacilli</taxon>
        <taxon>Bacillales</taxon>
        <taxon>Bacillaceae</taxon>
        <taxon>Tigheibacillus</taxon>
    </lineage>
</organism>
<dbReference type="InterPro" id="IPR050312">
    <property type="entry name" value="IolE/XylAMocC-like"/>
</dbReference>
<dbReference type="InterPro" id="IPR036237">
    <property type="entry name" value="Xyl_isomerase-like_sf"/>
</dbReference>
<dbReference type="InterPro" id="IPR013022">
    <property type="entry name" value="Xyl_isomerase-like_TIM-brl"/>
</dbReference>
<dbReference type="Gene3D" id="3.20.20.150">
    <property type="entry name" value="Divalent-metal-dependent TIM barrel enzymes"/>
    <property type="match status" value="1"/>
</dbReference>
<evidence type="ECO:0000313" key="2">
    <source>
        <dbReference type="EMBL" id="MDY0394027.1"/>
    </source>
</evidence>